<evidence type="ECO:0000256" key="3">
    <source>
        <dbReference type="ARBA" id="ARBA00022833"/>
    </source>
</evidence>
<dbReference type="Proteomes" id="UP000237271">
    <property type="component" value="Unassembled WGS sequence"/>
</dbReference>
<dbReference type="GO" id="GO:0003713">
    <property type="term" value="F:transcription coactivator activity"/>
    <property type="evidence" value="ECO:0007669"/>
    <property type="project" value="TreeGrafter"/>
</dbReference>
<evidence type="ECO:0000256" key="1">
    <source>
        <dbReference type="ARBA" id="ARBA00022723"/>
    </source>
</evidence>
<keyword evidence="4" id="KW-0238">DNA-binding</keyword>
<proteinExistence type="predicted"/>
<dbReference type="InterPro" id="IPR009057">
    <property type="entry name" value="Homeodomain-like_sf"/>
</dbReference>
<dbReference type="PANTHER" id="PTHR10865">
    <property type="entry name" value="METASTASIS-ASSOCIATED PROTEIN AND MESODERM INDUCTION EARLY RESPONSE PROTEIN"/>
    <property type="match status" value="1"/>
</dbReference>
<dbReference type="InterPro" id="IPR001005">
    <property type="entry name" value="SANT/Myb"/>
</dbReference>
<dbReference type="FunFam" id="1.10.10.60:FF:000012">
    <property type="entry name" value="Metastasis-associated 1 family, member 3"/>
    <property type="match status" value="2"/>
</dbReference>
<dbReference type="GO" id="GO:0000122">
    <property type="term" value="P:negative regulation of transcription by RNA polymerase II"/>
    <property type="evidence" value="ECO:0007669"/>
    <property type="project" value="TreeGrafter"/>
</dbReference>
<feature type="domain" description="SANT" evidence="7">
    <location>
        <begin position="280"/>
        <end position="331"/>
    </location>
</feature>
<feature type="region of interest" description="Disordered" evidence="6">
    <location>
        <begin position="1"/>
        <end position="60"/>
    </location>
</feature>
<evidence type="ECO:0000313" key="9">
    <source>
        <dbReference type="Proteomes" id="UP000237271"/>
    </source>
</evidence>
<evidence type="ECO:0000256" key="2">
    <source>
        <dbReference type="ARBA" id="ARBA00022771"/>
    </source>
</evidence>
<dbReference type="EMBL" id="NCKW01017111">
    <property type="protein sequence ID" value="POM59547.1"/>
    <property type="molecule type" value="Genomic_DNA"/>
</dbReference>
<dbReference type="GO" id="GO:0008270">
    <property type="term" value="F:zinc ion binding"/>
    <property type="evidence" value="ECO:0007669"/>
    <property type="project" value="UniProtKB-KW"/>
</dbReference>
<evidence type="ECO:0000256" key="5">
    <source>
        <dbReference type="ARBA" id="ARBA00023242"/>
    </source>
</evidence>
<comment type="caution">
    <text evidence="8">The sequence shown here is derived from an EMBL/GenBank/DDBJ whole genome shotgun (WGS) entry which is preliminary data.</text>
</comment>
<dbReference type="Gene3D" id="1.10.10.60">
    <property type="entry name" value="Homeodomain-like"/>
    <property type="match status" value="2"/>
</dbReference>
<name>A0A2P4X1X4_9STRA</name>
<dbReference type="InterPro" id="IPR017884">
    <property type="entry name" value="SANT_dom"/>
</dbReference>
<dbReference type="AlphaFoldDB" id="A0A2P4X1X4"/>
<dbReference type="SUPFAM" id="SSF46689">
    <property type="entry name" value="Homeodomain-like"/>
    <property type="match status" value="2"/>
</dbReference>
<dbReference type="GO" id="GO:0003714">
    <property type="term" value="F:transcription corepressor activity"/>
    <property type="evidence" value="ECO:0007669"/>
    <property type="project" value="TreeGrafter"/>
</dbReference>
<evidence type="ECO:0000313" key="8">
    <source>
        <dbReference type="EMBL" id="POM59547.1"/>
    </source>
</evidence>
<keyword evidence="2" id="KW-0863">Zinc-finger</keyword>
<gene>
    <name evidence="8" type="ORF">PHPALM_31702</name>
</gene>
<evidence type="ECO:0000256" key="4">
    <source>
        <dbReference type="ARBA" id="ARBA00023125"/>
    </source>
</evidence>
<sequence length="360" mass="40886">MARRKDSDDVKARSESRDQSPLTPSKAALLRVQKRSSPLRLDSSGEDEAGSADDRDGQKVVSAASIWRGDDASDPTNADVKLSNIRWYLRAARALYEMQFQMKRPSAILKMKPNAYGLKSRSTFDALAALVSPLRAQQVLDNWTGLEIGLFEEAYERFGKDFHAIAEQLPKKTVKDTIAFYYIWKKHGSCAKTRDDGNLSDDFLPEPEPGVSSETLKLMDRLRKRQLYIQDYLDAARAMYSPQPAYASHHKRQKISDFGLQRVSCFQQGLKGLSPLRVPSVLDKWTPFEIRVFEVAIECYGKDFPRIADVISSKSCGDVIAFYYVWKNDSHYQVVKNRWERKNDTRPAKKTPADAKAKCA</sequence>
<dbReference type="InterPro" id="IPR040138">
    <property type="entry name" value="MIER/MTA"/>
</dbReference>
<feature type="compositionally biased region" description="Basic and acidic residues" evidence="6">
    <location>
        <begin position="1"/>
        <end position="18"/>
    </location>
</feature>
<dbReference type="PROSITE" id="PS51293">
    <property type="entry name" value="SANT"/>
    <property type="match status" value="2"/>
</dbReference>
<reference evidence="8 9" key="1">
    <citation type="journal article" date="2017" name="Genome Biol. Evol.">
        <title>Phytophthora megakarya and P. palmivora, closely related causal agents of cacao black pod rot, underwent increases in genome sizes and gene numbers by different mechanisms.</title>
        <authorList>
            <person name="Ali S.S."/>
            <person name="Shao J."/>
            <person name="Lary D.J."/>
            <person name="Kronmiller B."/>
            <person name="Shen D."/>
            <person name="Strem M.D."/>
            <person name="Amoako-Attah I."/>
            <person name="Akrofi A.Y."/>
            <person name="Begoude B.A."/>
            <person name="Ten Hoopen G.M."/>
            <person name="Coulibaly K."/>
            <person name="Kebe B.I."/>
            <person name="Melnick R.L."/>
            <person name="Guiltinan M.J."/>
            <person name="Tyler B.M."/>
            <person name="Meinhardt L.W."/>
            <person name="Bailey B.A."/>
        </authorList>
    </citation>
    <scope>NUCLEOTIDE SEQUENCE [LARGE SCALE GENOMIC DNA]</scope>
    <source>
        <strain evidence="9">sbr112.9</strain>
    </source>
</reference>
<organism evidence="8 9">
    <name type="scientific">Phytophthora palmivora</name>
    <dbReference type="NCBI Taxonomy" id="4796"/>
    <lineage>
        <taxon>Eukaryota</taxon>
        <taxon>Sar</taxon>
        <taxon>Stramenopiles</taxon>
        <taxon>Oomycota</taxon>
        <taxon>Peronosporomycetes</taxon>
        <taxon>Peronosporales</taxon>
        <taxon>Peronosporaceae</taxon>
        <taxon>Phytophthora</taxon>
    </lineage>
</organism>
<keyword evidence="1" id="KW-0479">Metal-binding</keyword>
<accession>A0A2P4X1X4</accession>
<evidence type="ECO:0000259" key="7">
    <source>
        <dbReference type="PROSITE" id="PS51293"/>
    </source>
</evidence>
<feature type="domain" description="SANT" evidence="7">
    <location>
        <begin position="138"/>
        <end position="189"/>
    </location>
</feature>
<dbReference type="PANTHER" id="PTHR10865:SF29">
    <property type="entry name" value="METASTASIS ASSOCIATED 1-LIKE, ISOFORM D"/>
    <property type="match status" value="1"/>
</dbReference>
<dbReference type="GO" id="GO:0042826">
    <property type="term" value="F:histone deacetylase binding"/>
    <property type="evidence" value="ECO:0007669"/>
    <property type="project" value="TreeGrafter"/>
</dbReference>
<dbReference type="GO" id="GO:0003677">
    <property type="term" value="F:DNA binding"/>
    <property type="evidence" value="ECO:0007669"/>
    <property type="project" value="UniProtKB-KW"/>
</dbReference>
<feature type="region of interest" description="Disordered" evidence="6">
    <location>
        <begin position="341"/>
        <end position="360"/>
    </location>
</feature>
<dbReference type="OrthoDB" id="2193595at2759"/>
<keyword evidence="5" id="KW-0539">Nucleus</keyword>
<dbReference type="GO" id="GO:0016581">
    <property type="term" value="C:NuRD complex"/>
    <property type="evidence" value="ECO:0007669"/>
    <property type="project" value="TreeGrafter"/>
</dbReference>
<evidence type="ECO:0000256" key="6">
    <source>
        <dbReference type="SAM" id="MobiDB-lite"/>
    </source>
</evidence>
<dbReference type="SMART" id="SM00717">
    <property type="entry name" value="SANT"/>
    <property type="match status" value="2"/>
</dbReference>
<keyword evidence="9" id="KW-1185">Reference proteome</keyword>
<keyword evidence="3" id="KW-0862">Zinc</keyword>
<protein>
    <recommendedName>
        <fullName evidence="7">SANT domain-containing protein</fullName>
    </recommendedName>
</protein>